<organism evidence="1 2">
    <name type="scientific">Leeuwenhoekiella parthenopeia</name>
    <dbReference type="NCBI Taxonomy" id="2890320"/>
    <lineage>
        <taxon>Bacteria</taxon>
        <taxon>Pseudomonadati</taxon>
        <taxon>Bacteroidota</taxon>
        <taxon>Flavobacteriia</taxon>
        <taxon>Flavobacteriales</taxon>
        <taxon>Flavobacteriaceae</taxon>
        <taxon>Leeuwenhoekiella</taxon>
    </lineage>
</organism>
<reference evidence="1 2" key="1">
    <citation type="submission" date="2021-11" db="EMBL/GenBank/DDBJ databases">
        <title>Seasonal and diel survey of microbial diversity of the Tyrrhenian coast.</title>
        <authorList>
            <person name="Gattoni G."/>
            <person name="Corral P."/>
        </authorList>
    </citation>
    <scope>NUCLEOTIDE SEQUENCE [LARGE SCALE GENOMIC DNA]</scope>
    <source>
        <strain evidence="1 2">Mr9</strain>
    </source>
</reference>
<name>A0ABS8GN35_9FLAO</name>
<comment type="caution">
    <text evidence="1">The sequence shown here is derived from an EMBL/GenBank/DDBJ whole genome shotgun (WGS) entry which is preliminary data.</text>
</comment>
<gene>
    <name evidence="1" type="ORF">LLW17_01245</name>
</gene>
<sequence>MCEILDNISSELDDFWISISYDYRTIEDQGFPENFFTAIFATIEFHTMDDESEDIGHFHLTRFRVEDAILQGYCIGDMQFHEKIEHLPLDRMFDMESFEFTDEFIALASVNKAGFDILLLEFIFIKRKYRGYKLLDLVMKEIWLEFRRSSKILITQIYPPQFGYDGPSPTSKEYQKFSKKLKTAKKKLTNHFYDCGFFYAPEIPDILLYDGFDIFAD</sequence>
<keyword evidence="2" id="KW-1185">Reference proteome</keyword>
<evidence type="ECO:0000313" key="1">
    <source>
        <dbReference type="EMBL" id="MCC4211329.1"/>
    </source>
</evidence>
<dbReference type="Proteomes" id="UP001197770">
    <property type="component" value="Unassembled WGS sequence"/>
</dbReference>
<dbReference type="EMBL" id="JAJGMW010000002">
    <property type="protein sequence ID" value="MCC4211329.1"/>
    <property type="molecule type" value="Genomic_DNA"/>
</dbReference>
<protein>
    <submittedName>
        <fullName evidence="1">Uncharacterized protein</fullName>
    </submittedName>
</protein>
<dbReference type="RefSeq" id="WP_228228450.1">
    <property type="nucleotide sequence ID" value="NZ_JAJGMW010000002.1"/>
</dbReference>
<evidence type="ECO:0000313" key="2">
    <source>
        <dbReference type="Proteomes" id="UP001197770"/>
    </source>
</evidence>
<accession>A0ABS8GN35</accession>
<proteinExistence type="predicted"/>